<dbReference type="Pfam" id="PF16124">
    <property type="entry name" value="RecQ_Zn_bind"/>
    <property type="match status" value="1"/>
</dbReference>
<dbReference type="EMBL" id="FOFV01000017">
    <property type="protein sequence ID" value="SES18201.1"/>
    <property type="molecule type" value="Genomic_DNA"/>
</dbReference>
<dbReference type="InterPro" id="IPR001650">
    <property type="entry name" value="Helicase_C-like"/>
</dbReference>
<dbReference type="GO" id="GO:0003677">
    <property type="term" value="F:DNA binding"/>
    <property type="evidence" value="ECO:0007669"/>
    <property type="project" value="UniProtKB-KW"/>
</dbReference>
<dbReference type="EC" id="5.6.2.4" evidence="10"/>
<dbReference type="PROSITE" id="PS51194">
    <property type="entry name" value="HELICASE_CTER"/>
    <property type="match status" value="1"/>
</dbReference>
<dbReference type="GO" id="GO:0043590">
    <property type="term" value="C:bacterial nucleoid"/>
    <property type="evidence" value="ECO:0007669"/>
    <property type="project" value="TreeGrafter"/>
</dbReference>
<keyword evidence="6" id="KW-0067">ATP-binding</keyword>
<dbReference type="InterPro" id="IPR004589">
    <property type="entry name" value="DNA_helicase_ATP-dep_RecQ"/>
</dbReference>
<dbReference type="GO" id="GO:0016787">
    <property type="term" value="F:hydrolase activity"/>
    <property type="evidence" value="ECO:0007669"/>
    <property type="project" value="UniProtKB-KW"/>
</dbReference>
<dbReference type="InterPro" id="IPR002464">
    <property type="entry name" value="DNA/RNA_helicase_DEAH_CS"/>
</dbReference>
<evidence type="ECO:0000313" key="16">
    <source>
        <dbReference type="Proteomes" id="UP000199503"/>
    </source>
</evidence>
<proteinExistence type="inferred from homology"/>
<dbReference type="SMART" id="SM00487">
    <property type="entry name" value="DEXDc"/>
    <property type="match status" value="1"/>
</dbReference>
<keyword evidence="2" id="KW-0479">Metal-binding</keyword>
<protein>
    <recommendedName>
        <fullName evidence="11">ATP-dependent DNA helicase RecQ</fullName>
        <ecNumber evidence="10">5.6.2.4</ecNumber>
    </recommendedName>
    <alternativeName>
        <fullName evidence="12">DNA 3'-5' helicase RecQ</fullName>
    </alternativeName>
</protein>
<keyword evidence="5 15" id="KW-0347">Helicase</keyword>
<comment type="similarity">
    <text evidence="1">Belongs to the helicase family. RecQ subfamily.</text>
</comment>
<dbReference type="SMART" id="SM00490">
    <property type="entry name" value="HELICc"/>
    <property type="match status" value="1"/>
</dbReference>
<dbReference type="STRING" id="65499.SAMN04488000_117148"/>
<dbReference type="PANTHER" id="PTHR13710:SF105">
    <property type="entry name" value="ATP-DEPENDENT DNA HELICASE Q1"/>
    <property type="match status" value="1"/>
</dbReference>
<keyword evidence="7" id="KW-0238">DNA-binding</keyword>
<evidence type="ECO:0000256" key="11">
    <source>
        <dbReference type="ARBA" id="ARBA00044535"/>
    </source>
</evidence>
<feature type="domain" description="Helicase C-terminal" evidence="14">
    <location>
        <begin position="227"/>
        <end position="372"/>
    </location>
</feature>
<dbReference type="GO" id="GO:0043138">
    <property type="term" value="F:3'-5' DNA helicase activity"/>
    <property type="evidence" value="ECO:0007669"/>
    <property type="project" value="UniProtKB-EC"/>
</dbReference>
<evidence type="ECO:0000259" key="14">
    <source>
        <dbReference type="PROSITE" id="PS51194"/>
    </source>
</evidence>
<dbReference type="AlphaFoldDB" id="A0A1H9V9J1"/>
<dbReference type="CDD" id="cd17920">
    <property type="entry name" value="DEXHc_RecQ"/>
    <property type="match status" value="1"/>
</dbReference>
<evidence type="ECO:0000256" key="9">
    <source>
        <dbReference type="ARBA" id="ARBA00034617"/>
    </source>
</evidence>
<sequence length="541" mass="59727">MRTMPADEQLITTADEVFGWTELRREQLLGMRHLLDGRDVLLVMPTGAGKSAVYQVPAILLDGPAVVVSPLIALQRDQVASLRRAGAPPAAAVNSGQSAEVNEQAWQAFDEGGTKYLFLSPEQLADAGTLERLHRARPSLFVVDEAHCVSAWGHDFRPDYLRLRHVVERLGHPPVLALTATASGPVRADVVEHLGLRDPAVLVAGFDRPNLHLAVRFGTDDDQRRRMVTDWVTDRSGPGLLYVPTRKDAERYADDLISRGVAAAAFHAGMKAADRRRVQDAFMRGDVRVVAATSAFGMGIDKPDVRFVAHAATPGSLDAYYQEIGRAGRDGEPADVVLFHRPEDQGLQRFLTGRTLDRECVREVAAFVRRRRTGVAITDLARRLDRSRRKVTAVVNLLEGAGVVRTGHDRVRYEEGAPPPAKAVAAVAGEAERQEHRDRSRLEVMHRYADTRDCRRRFLIGYFGEELDQPCGHCDTCDEGVADDDSVSTEYPPNSPVRHDQWGRGTVVHHEADRLMVLFDDVGYKTLSLAAVRETGVLTSV</sequence>
<evidence type="ECO:0000256" key="2">
    <source>
        <dbReference type="ARBA" id="ARBA00022723"/>
    </source>
</evidence>
<dbReference type="SUPFAM" id="SSF52540">
    <property type="entry name" value="P-loop containing nucleoside triphosphate hydrolases"/>
    <property type="match status" value="1"/>
</dbReference>
<feature type="domain" description="Helicase ATP-binding" evidence="13">
    <location>
        <begin position="31"/>
        <end position="200"/>
    </location>
</feature>
<dbReference type="Pfam" id="PF00271">
    <property type="entry name" value="Helicase_C"/>
    <property type="match status" value="1"/>
</dbReference>
<reference evidence="16" key="1">
    <citation type="submission" date="2016-10" db="EMBL/GenBank/DDBJ databases">
        <authorList>
            <person name="Varghese N."/>
            <person name="Submissions S."/>
        </authorList>
    </citation>
    <scope>NUCLEOTIDE SEQUENCE [LARGE SCALE GENOMIC DNA]</scope>
    <source>
        <strain evidence="16">DSM 44437</strain>
    </source>
</reference>
<dbReference type="Gene3D" id="3.40.50.300">
    <property type="entry name" value="P-loop containing nucleotide triphosphate hydrolases"/>
    <property type="match status" value="2"/>
</dbReference>
<evidence type="ECO:0000313" key="15">
    <source>
        <dbReference type="EMBL" id="SES18201.1"/>
    </source>
</evidence>
<evidence type="ECO:0000256" key="10">
    <source>
        <dbReference type="ARBA" id="ARBA00034808"/>
    </source>
</evidence>
<dbReference type="PROSITE" id="PS51192">
    <property type="entry name" value="HELICASE_ATP_BIND_1"/>
    <property type="match status" value="1"/>
</dbReference>
<dbReference type="GO" id="GO:0030894">
    <property type="term" value="C:replisome"/>
    <property type="evidence" value="ECO:0007669"/>
    <property type="project" value="TreeGrafter"/>
</dbReference>
<dbReference type="GO" id="GO:0009378">
    <property type="term" value="F:four-way junction helicase activity"/>
    <property type="evidence" value="ECO:0007669"/>
    <property type="project" value="TreeGrafter"/>
</dbReference>
<dbReference type="GO" id="GO:0006310">
    <property type="term" value="P:DNA recombination"/>
    <property type="evidence" value="ECO:0007669"/>
    <property type="project" value="InterPro"/>
</dbReference>
<dbReference type="InterPro" id="IPR027417">
    <property type="entry name" value="P-loop_NTPase"/>
</dbReference>
<evidence type="ECO:0000256" key="7">
    <source>
        <dbReference type="ARBA" id="ARBA00023125"/>
    </source>
</evidence>
<dbReference type="PANTHER" id="PTHR13710">
    <property type="entry name" value="DNA HELICASE RECQ FAMILY MEMBER"/>
    <property type="match status" value="1"/>
</dbReference>
<dbReference type="NCBIfam" id="TIGR00614">
    <property type="entry name" value="recQ_fam"/>
    <property type="match status" value="1"/>
</dbReference>
<evidence type="ECO:0000259" key="13">
    <source>
        <dbReference type="PROSITE" id="PS51192"/>
    </source>
</evidence>
<dbReference type="InterPro" id="IPR011545">
    <property type="entry name" value="DEAD/DEAH_box_helicase_dom"/>
</dbReference>
<evidence type="ECO:0000256" key="3">
    <source>
        <dbReference type="ARBA" id="ARBA00022741"/>
    </source>
</evidence>
<evidence type="ECO:0000256" key="1">
    <source>
        <dbReference type="ARBA" id="ARBA00005446"/>
    </source>
</evidence>
<comment type="catalytic activity">
    <reaction evidence="9">
        <text>Couples ATP hydrolysis with the unwinding of duplex DNA by translocating in the 3'-5' direction.</text>
        <dbReference type="EC" id="5.6.2.4"/>
    </reaction>
</comment>
<keyword evidence="4" id="KW-0378">Hydrolase</keyword>
<name>A0A1H9V9J1_9PSEU</name>
<organism evidence="15 16">
    <name type="scientific">Lentzea albida</name>
    <dbReference type="NCBI Taxonomy" id="65499"/>
    <lineage>
        <taxon>Bacteria</taxon>
        <taxon>Bacillati</taxon>
        <taxon>Actinomycetota</taxon>
        <taxon>Actinomycetes</taxon>
        <taxon>Pseudonocardiales</taxon>
        <taxon>Pseudonocardiaceae</taxon>
        <taxon>Lentzea</taxon>
    </lineage>
</organism>
<dbReference type="GO" id="GO:0006281">
    <property type="term" value="P:DNA repair"/>
    <property type="evidence" value="ECO:0007669"/>
    <property type="project" value="TreeGrafter"/>
</dbReference>
<evidence type="ECO:0000256" key="4">
    <source>
        <dbReference type="ARBA" id="ARBA00022801"/>
    </source>
</evidence>
<dbReference type="Pfam" id="PF00270">
    <property type="entry name" value="DEAD"/>
    <property type="match status" value="1"/>
</dbReference>
<evidence type="ECO:0000256" key="8">
    <source>
        <dbReference type="ARBA" id="ARBA00023235"/>
    </source>
</evidence>
<dbReference type="Proteomes" id="UP000199503">
    <property type="component" value="Unassembled WGS sequence"/>
</dbReference>
<dbReference type="GO" id="GO:0005737">
    <property type="term" value="C:cytoplasm"/>
    <property type="evidence" value="ECO:0007669"/>
    <property type="project" value="TreeGrafter"/>
</dbReference>
<gene>
    <name evidence="15" type="ORF">SAMN04488000_117148</name>
</gene>
<dbReference type="GO" id="GO:0046872">
    <property type="term" value="F:metal ion binding"/>
    <property type="evidence" value="ECO:0007669"/>
    <property type="project" value="UniProtKB-KW"/>
</dbReference>
<keyword evidence="8" id="KW-0413">Isomerase</keyword>
<dbReference type="InterPro" id="IPR014001">
    <property type="entry name" value="Helicase_ATP-bd"/>
</dbReference>
<evidence type="ECO:0000256" key="5">
    <source>
        <dbReference type="ARBA" id="ARBA00022806"/>
    </source>
</evidence>
<dbReference type="GO" id="GO:0005524">
    <property type="term" value="F:ATP binding"/>
    <property type="evidence" value="ECO:0007669"/>
    <property type="project" value="UniProtKB-KW"/>
</dbReference>
<evidence type="ECO:0000256" key="12">
    <source>
        <dbReference type="ARBA" id="ARBA00044550"/>
    </source>
</evidence>
<evidence type="ECO:0000256" key="6">
    <source>
        <dbReference type="ARBA" id="ARBA00022840"/>
    </source>
</evidence>
<dbReference type="InterPro" id="IPR032284">
    <property type="entry name" value="RecQ_Zn-bd"/>
</dbReference>
<keyword evidence="16" id="KW-1185">Reference proteome</keyword>
<accession>A0A1H9V9J1</accession>
<keyword evidence="3" id="KW-0547">Nucleotide-binding</keyword>
<dbReference type="PROSITE" id="PS00690">
    <property type="entry name" value="DEAH_ATP_HELICASE"/>
    <property type="match status" value="1"/>
</dbReference>